<dbReference type="InParanoid" id="A0A1W4WAI6"/>
<dbReference type="AlphaFoldDB" id="A0A1W4WAI6"/>
<evidence type="ECO:0000256" key="11">
    <source>
        <dbReference type="ARBA" id="ARBA00023157"/>
    </source>
</evidence>
<gene>
    <name evidence="19" type="primary">LOC108734103</name>
</gene>
<dbReference type="EC" id="3.1.3.48" evidence="3"/>
<keyword evidence="4" id="KW-0812">Transmembrane</keyword>
<keyword evidence="5" id="KW-0732">Signal</keyword>
<dbReference type="SUPFAM" id="SSF49265">
    <property type="entry name" value="Fibronectin type III"/>
    <property type="match status" value="1"/>
</dbReference>
<evidence type="ECO:0000313" key="18">
    <source>
        <dbReference type="Proteomes" id="UP000192223"/>
    </source>
</evidence>
<sequence>MIPLNVTNNSRISIRDDTGILKIKNSEEKDQGRYECSAENSVGTEFSKPALLYVKVRRVPPQITRPPPPINEVALGSHLNLTCVAAGSPMPFVKWRKANGEEVGSDQVLPIGLNTLILTDIHESANYTCIANSSLGLAEAVTQVKVQSLPIQPSKVQVSETTATSVRLSWSYNGTEDVQYYVIQFKPRYANQAFSEISGIITMYYSVRNLSPYTEYEMFVSAVNNIGRGPPSATVTVVTGETGG</sequence>
<evidence type="ECO:0000259" key="16">
    <source>
        <dbReference type="PROSITE" id="PS50835"/>
    </source>
</evidence>
<evidence type="ECO:0000256" key="5">
    <source>
        <dbReference type="ARBA" id="ARBA00022729"/>
    </source>
</evidence>
<evidence type="ECO:0000256" key="7">
    <source>
        <dbReference type="ARBA" id="ARBA00022801"/>
    </source>
</evidence>
<dbReference type="SMART" id="SM00408">
    <property type="entry name" value="IGc2"/>
    <property type="match status" value="1"/>
</dbReference>
<dbReference type="OrthoDB" id="10253954at2759"/>
<keyword evidence="6" id="KW-0677">Repeat</keyword>
<keyword evidence="10" id="KW-0472">Membrane</keyword>
<evidence type="ECO:0000256" key="13">
    <source>
        <dbReference type="ARBA" id="ARBA00023180"/>
    </source>
</evidence>
<dbReference type="SUPFAM" id="SSF48726">
    <property type="entry name" value="Immunoglobulin"/>
    <property type="match status" value="2"/>
</dbReference>
<dbReference type="InterPro" id="IPR013098">
    <property type="entry name" value="Ig_I-set"/>
</dbReference>
<dbReference type="GO" id="GO:0004725">
    <property type="term" value="F:protein tyrosine phosphatase activity"/>
    <property type="evidence" value="ECO:0007669"/>
    <property type="project" value="UniProtKB-EC"/>
</dbReference>
<dbReference type="FunFam" id="2.60.40.10:FF:000010">
    <property type="entry name" value="receptor-type tyrosine-protein phosphatase delta isoform X1"/>
    <property type="match status" value="1"/>
</dbReference>
<dbReference type="KEGG" id="apln:108734103"/>
<dbReference type="PROSITE" id="PS50835">
    <property type="entry name" value="IG_LIKE"/>
    <property type="match status" value="1"/>
</dbReference>
<evidence type="ECO:0000256" key="14">
    <source>
        <dbReference type="ARBA" id="ARBA00023319"/>
    </source>
</evidence>
<keyword evidence="18" id="KW-1185">Reference proteome</keyword>
<dbReference type="SMART" id="SM00060">
    <property type="entry name" value="FN3"/>
    <property type="match status" value="1"/>
</dbReference>
<evidence type="ECO:0000256" key="2">
    <source>
        <dbReference type="ARBA" id="ARBA00010504"/>
    </source>
</evidence>
<dbReference type="RefSeq" id="XP_018321006.1">
    <property type="nucleotide sequence ID" value="XM_018465504.1"/>
</dbReference>
<evidence type="ECO:0000256" key="1">
    <source>
        <dbReference type="ARBA" id="ARBA00004167"/>
    </source>
</evidence>
<organism evidence="18 19">
    <name type="scientific">Agrilus planipennis</name>
    <name type="common">Emerald ash borer</name>
    <name type="synonym">Agrilus marcopoli</name>
    <dbReference type="NCBI Taxonomy" id="224129"/>
    <lineage>
        <taxon>Eukaryota</taxon>
        <taxon>Metazoa</taxon>
        <taxon>Ecdysozoa</taxon>
        <taxon>Arthropoda</taxon>
        <taxon>Hexapoda</taxon>
        <taxon>Insecta</taxon>
        <taxon>Pterygota</taxon>
        <taxon>Neoptera</taxon>
        <taxon>Endopterygota</taxon>
        <taxon>Coleoptera</taxon>
        <taxon>Polyphaga</taxon>
        <taxon>Elateriformia</taxon>
        <taxon>Buprestoidea</taxon>
        <taxon>Buprestidae</taxon>
        <taxon>Agrilinae</taxon>
        <taxon>Agrilus</taxon>
    </lineage>
</organism>
<accession>A0A1W4WAI6</accession>
<keyword evidence="7" id="KW-0378">Hydrolase</keyword>
<keyword evidence="8" id="KW-0904">Protein phosphatase</keyword>
<reference evidence="19" key="1">
    <citation type="submission" date="2025-08" db="UniProtKB">
        <authorList>
            <consortium name="RefSeq"/>
        </authorList>
    </citation>
    <scope>IDENTIFICATION</scope>
    <source>
        <tissue evidence="19">Entire body</tissue>
    </source>
</reference>
<dbReference type="InterPro" id="IPR003598">
    <property type="entry name" value="Ig_sub2"/>
</dbReference>
<dbReference type="Pfam" id="PF13927">
    <property type="entry name" value="Ig_3"/>
    <property type="match status" value="1"/>
</dbReference>
<comment type="catalytic activity">
    <reaction evidence="15">
        <text>O-phospho-L-tyrosyl-[protein] + H2O = L-tyrosyl-[protein] + phosphate</text>
        <dbReference type="Rhea" id="RHEA:10684"/>
        <dbReference type="Rhea" id="RHEA-COMP:10136"/>
        <dbReference type="Rhea" id="RHEA-COMP:20101"/>
        <dbReference type="ChEBI" id="CHEBI:15377"/>
        <dbReference type="ChEBI" id="CHEBI:43474"/>
        <dbReference type="ChEBI" id="CHEBI:46858"/>
        <dbReference type="ChEBI" id="CHEBI:61978"/>
        <dbReference type="EC" id="3.1.3.48"/>
    </reaction>
</comment>
<keyword evidence="14" id="KW-0393">Immunoglobulin domain</keyword>
<evidence type="ECO:0000256" key="8">
    <source>
        <dbReference type="ARBA" id="ARBA00022912"/>
    </source>
</evidence>
<dbReference type="InterPro" id="IPR013783">
    <property type="entry name" value="Ig-like_fold"/>
</dbReference>
<evidence type="ECO:0000313" key="19">
    <source>
        <dbReference type="RefSeq" id="XP_018321006.1"/>
    </source>
</evidence>
<evidence type="ECO:0000256" key="9">
    <source>
        <dbReference type="ARBA" id="ARBA00022989"/>
    </source>
</evidence>
<comment type="similarity">
    <text evidence="2">Belongs to the protein-tyrosine phosphatase family. Receptor class 2A subfamily.</text>
</comment>
<dbReference type="InterPro" id="IPR051170">
    <property type="entry name" value="Neural/epithelial_adhesion"/>
</dbReference>
<proteinExistence type="inferred from homology"/>
<evidence type="ECO:0000256" key="4">
    <source>
        <dbReference type="ARBA" id="ARBA00022692"/>
    </source>
</evidence>
<dbReference type="GO" id="GO:0030154">
    <property type="term" value="P:cell differentiation"/>
    <property type="evidence" value="ECO:0007669"/>
    <property type="project" value="UniProtKB-ARBA"/>
</dbReference>
<keyword evidence="12" id="KW-0675">Receptor</keyword>
<dbReference type="STRING" id="224129.A0A1W4WAI6"/>
<protein>
    <recommendedName>
        <fullName evidence="3">protein-tyrosine-phosphatase</fullName>
        <ecNumber evidence="3">3.1.3.48</ecNumber>
    </recommendedName>
</protein>
<evidence type="ECO:0000256" key="3">
    <source>
        <dbReference type="ARBA" id="ARBA00013064"/>
    </source>
</evidence>
<dbReference type="PANTHER" id="PTHR12231">
    <property type="entry name" value="CTX-RELATED TYPE I TRANSMEMBRANE PROTEIN"/>
    <property type="match status" value="1"/>
</dbReference>
<dbReference type="Gene3D" id="2.60.40.10">
    <property type="entry name" value="Immunoglobulins"/>
    <property type="match status" value="3"/>
</dbReference>
<dbReference type="CDD" id="cd00063">
    <property type="entry name" value="FN3"/>
    <property type="match status" value="1"/>
</dbReference>
<keyword evidence="9" id="KW-1133">Transmembrane helix</keyword>
<dbReference type="InterPro" id="IPR003961">
    <property type="entry name" value="FN3_dom"/>
</dbReference>
<keyword evidence="11" id="KW-1015">Disulfide bond</keyword>
<dbReference type="Pfam" id="PF07679">
    <property type="entry name" value="I-set"/>
    <property type="match status" value="1"/>
</dbReference>
<dbReference type="SMART" id="SM00409">
    <property type="entry name" value="IG"/>
    <property type="match status" value="2"/>
</dbReference>
<feature type="domain" description="Fibronectin type-III" evidence="17">
    <location>
        <begin position="152"/>
        <end position="242"/>
    </location>
</feature>
<comment type="subcellular location">
    <subcellularLocation>
        <location evidence="1">Membrane</location>
        <topology evidence="1">Single-pass membrane protein</topology>
    </subcellularLocation>
</comment>
<dbReference type="InterPro" id="IPR036116">
    <property type="entry name" value="FN3_sf"/>
</dbReference>
<evidence type="ECO:0000256" key="15">
    <source>
        <dbReference type="ARBA" id="ARBA00051722"/>
    </source>
</evidence>
<dbReference type="GO" id="GO:0016020">
    <property type="term" value="C:membrane"/>
    <property type="evidence" value="ECO:0007669"/>
    <property type="project" value="UniProtKB-SubCell"/>
</dbReference>
<dbReference type="GeneID" id="108734103"/>
<feature type="domain" description="Ig-like" evidence="16">
    <location>
        <begin position="61"/>
        <end position="147"/>
    </location>
</feature>
<dbReference type="PROSITE" id="PS50853">
    <property type="entry name" value="FN3"/>
    <property type="match status" value="1"/>
</dbReference>
<evidence type="ECO:0000259" key="17">
    <source>
        <dbReference type="PROSITE" id="PS50853"/>
    </source>
</evidence>
<name>A0A1W4WAI6_AGRPL</name>
<evidence type="ECO:0000256" key="12">
    <source>
        <dbReference type="ARBA" id="ARBA00023170"/>
    </source>
</evidence>
<dbReference type="InterPro" id="IPR036179">
    <property type="entry name" value="Ig-like_dom_sf"/>
</dbReference>
<dbReference type="Proteomes" id="UP000192223">
    <property type="component" value="Unplaced"/>
</dbReference>
<evidence type="ECO:0000256" key="10">
    <source>
        <dbReference type="ARBA" id="ARBA00023136"/>
    </source>
</evidence>
<dbReference type="FunFam" id="2.60.40.10:FF:001564">
    <property type="entry name" value="tyrosine-protein phosphatase Lar isoform X4"/>
    <property type="match status" value="1"/>
</dbReference>
<keyword evidence="13" id="KW-0325">Glycoprotein</keyword>
<dbReference type="InterPro" id="IPR003599">
    <property type="entry name" value="Ig_sub"/>
</dbReference>
<dbReference type="GO" id="GO:0009653">
    <property type="term" value="P:anatomical structure morphogenesis"/>
    <property type="evidence" value="ECO:0007669"/>
    <property type="project" value="UniProtKB-ARBA"/>
</dbReference>
<evidence type="ECO:0000256" key="6">
    <source>
        <dbReference type="ARBA" id="ARBA00022737"/>
    </source>
</evidence>
<dbReference type="PANTHER" id="PTHR12231:SF253">
    <property type="entry name" value="DPR-INTERACTING PROTEIN ETA, ISOFORM B-RELATED"/>
    <property type="match status" value="1"/>
</dbReference>
<dbReference type="InterPro" id="IPR007110">
    <property type="entry name" value="Ig-like_dom"/>
</dbReference>
<dbReference type="Pfam" id="PF00041">
    <property type="entry name" value="fn3"/>
    <property type="match status" value="1"/>
</dbReference>